<organism evidence="1 2">
    <name type="scientific">Caerostris darwini</name>
    <dbReference type="NCBI Taxonomy" id="1538125"/>
    <lineage>
        <taxon>Eukaryota</taxon>
        <taxon>Metazoa</taxon>
        <taxon>Ecdysozoa</taxon>
        <taxon>Arthropoda</taxon>
        <taxon>Chelicerata</taxon>
        <taxon>Arachnida</taxon>
        <taxon>Araneae</taxon>
        <taxon>Araneomorphae</taxon>
        <taxon>Entelegynae</taxon>
        <taxon>Araneoidea</taxon>
        <taxon>Araneidae</taxon>
        <taxon>Caerostris</taxon>
    </lineage>
</organism>
<protein>
    <submittedName>
        <fullName evidence="1">Uncharacterized protein</fullName>
    </submittedName>
</protein>
<evidence type="ECO:0000313" key="2">
    <source>
        <dbReference type="Proteomes" id="UP001054837"/>
    </source>
</evidence>
<gene>
    <name evidence="1" type="ORF">CDAR_468441</name>
</gene>
<reference evidence="1 2" key="1">
    <citation type="submission" date="2021-06" db="EMBL/GenBank/DDBJ databases">
        <title>Caerostris darwini draft genome.</title>
        <authorList>
            <person name="Kono N."/>
            <person name="Arakawa K."/>
        </authorList>
    </citation>
    <scope>NUCLEOTIDE SEQUENCE [LARGE SCALE GENOMIC DNA]</scope>
</reference>
<dbReference type="AlphaFoldDB" id="A0AAV4Q673"/>
<proteinExistence type="predicted"/>
<keyword evidence="2" id="KW-1185">Reference proteome</keyword>
<evidence type="ECO:0000313" key="1">
    <source>
        <dbReference type="EMBL" id="GIY03909.1"/>
    </source>
</evidence>
<dbReference type="Proteomes" id="UP001054837">
    <property type="component" value="Unassembled WGS sequence"/>
</dbReference>
<sequence length="133" mass="15314">MTKTSGVPATVNINCLKQSSSPRGEIKLFSRADGFIPPWRSFRFQREQEIGFTPEFVIMSPTEIPSYRNKNDLLLTIPDNYWFSVAFYRLVAKQQILFAMSRFSRNPPLMTHDHYVVGTVSLKKEPRKTTGIP</sequence>
<name>A0AAV4Q673_9ARAC</name>
<dbReference type="EMBL" id="BPLQ01003864">
    <property type="protein sequence ID" value="GIY03909.1"/>
    <property type="molecule type" value="Genomic_DNA"/>
</dbReference>
<accession>A0AAV4Q673</accession>
<comment type="caution">
    <text evidence="1">The sequence shown here is derived from an EMBL/GenBank/DDBJ whole genome shotgun (WGS) entry which is preliminary data.</text>
</comment>